<protein>
    <recommendedName>
        <fullName evidence="4">DUF624 domain-containing protein</fullName>
    </recommendedName>
</protein>
<dbReference type="Pfam" id="PF04854">
    <property type="entry name" value="DUF624"/>
    <property type="match status" value="1"/>
</dbReference>
<organism evidence="2 3">
    <name type="scientific">Microbacterium nanhaiense</name>
    <dbReference type="NCBI Taxonomy" id="1301026"/>
    <lineage>
        <taxon>Bacteria</taxon>
        <taxon>Bacillati</taxon>
        <taxon>Actinomycetota</taxon>
        <taxon>Actinomycetes</taxon>
        <taxon>Micrococcales</taxon>
        <taxon>Microbacteriaceae</taxon>
        <taxon>Microbacterium</taxon>
    </lineage>
</organism>
<gene>
    <name evidence="2" type="ORF">GCM10010910_23420</name>
</gene>
<name>A0ABQ2N3W1_9MICO</name>
<dbReference type="InterPro" id="IPR006938">
    <property type="entry name" value="DUF624"/>
</dbReference>
<evidence type="ECO:0008006" key="4">
    <source>
        <dbReference type="Google" id="ProtNLM"/>
    </source>
</evidence>
<keyword evidence="3" id="KW-1185">Reference proteome</keyword>
<accession>A0ABQ2N3W1</accession>
<evidence type="ECO:0000313" key="2">
    <source>
        <dbReference type="EMBL" id="GGO65687.1"/>
    </source>
</evidence>
<dbReference type="Proteomes" id="UP000638043">
    <property type="component" value="Unassembled WGS sequence"/>
</dbReference>
<keyword evidence="1" id="KW-0472">Membrane</keyword>
<evidence type="ECO:0000256" key="1">
    <source>
        <dbReference type="SAM" id="Phobius"/>
    </source>
</evidence>
<proteinExistence type="predicted"/>
<keyword evidence="1" id="KW-0812">Transmembrane</keyword>
<feature type="transmembrane region" description="Helical" evidence="1">
    <location>
        <begin position="143"/>
        <end position="168"/>
    </location>
</feature>
<dbReference type="RefSeq" id="WP_188702118.1">
    <property type="nucleotide sequence ID" value="NZ_BMMQ01000007.1"/>
</dbReference>
<feature type="transmembrane region" description="Helical" evidence="1">
    <location>
        <begin position="106"/>
        <end position="131"/>
    </location>
</feature>
<feature type="transmembrane region" description="Helical" evidence="1">
    <location>
        <begin position="22"/>
        <end position="55"/>
    </location>
</feature>
<feature type="transmembrane region" description="Helical" evidence="1">
    <location>
        <begin position="75"/>
        <end position="94"/>
    </location>
</feature>
<keyword evidence="1" id="KW-1133">Transmembrane helix</keyword>
<feature type="transmembrane region" description="Helical" evidence="1">
    <location>
        <begin position="174"/>
        <end position="194"/>
    </location>
</feature>
<evidence type="ECO:0000313" key="3">
    <source>
        <dbReference type="Proteomes" id="UP000638043"/>
    </source>
</evidence>
<sequence length="213" mass="22480">MIADEGWVGRIMSWLRALSALIVVNLLIVAGALAGAVVLGVLPALSAGTVCLTMLRDGDGTGIVRRFVAEYRARFWRANALGAPFAATGVLLIADTLVLSALPQPVATMLAVFTWVAGLYTVLALVAALAIDARYRDRILPTLRFALGLPLASPLMTLVLTGTLAVIIASLLALPMFIPLLGLSVPLFVGGWFVDHRLAQLDAHHPRAAALAR</sequence>
<dbReference type="EMBL" id="BMMQ01000007">
    <property type="protein sequence ID" value="GGO65687.1"/>
    <property type="molecule type" value="Genomic_DNA"/>
</dbReference>
<reference evidence="3" key="1">
    <citation type="journal article" date="2019" name="Int. J. Syst. Evol. Microbiol.">
        <title>The Global Catalogue of Microorganisms (GCM) 10K type strain sequencing project: providing services to taxonomists for standard genome sequencing and annotation.</title>
        <authorList>
            <consortium name="The Broad Institute Genomics Platform"/>
            <consortium name="The Broad Institute Genome Sequencing Center for Infectious Disease"/>
            <person name="Wu L."/>
            <person name="Ma J."/>
        </authorList>
    </citation>
    <scope>NUCLEOTIDE SEQUENCE [LARGE SCALE GENOMIC DNA]</scope>
    <source>
        <strain evidence="3">CGMCC 4.7181</strain>
    </source>
</reference>
<comment type="caution">
    <text evidence="2">The sequence shown here is derived from an EMBL/GenBank/DDBJ whole genome shotgun (WGS) entry which is preliminary data.</text>
</comment>